<dbReference type="InterPro" id="IPR000352">
    <property type="entry name" value="Pep_chain_release_fac_I"/>
</dbReference>
<dbReference type="Gene3D" id="1.20.58.410">
    <property type="entry name" value="Release factor"/>
    <property type="match status" value="1"/>
</dbReference>
<dbReference type="EMBL" id="PFAU01000030">
    <property type="protein sequence ID" value="PIR91087.1"/>
    <property type="molecule type" value="Genomic_DNA"/>
</dbReference>
<dbReference type="Gene3D" id="3.30.160.20">
    <property type="match status" value="1"/>
</dbReference>
<evidence type="ECO:0000256" key="6">
    <source>
        <dbReference type="SAM" id="Coils"/>
    </source>
</evidence>
<keyword evidence="6" id="KW-0175">Coiled coil</keyword>
<evidence type="ECO:0000259" key="7">
    <source>
        <dbReference type="SMART" id="SM00937"/>
    </source>
</evidence>
<dbReference type="InterPro" id="IPR045853">
    <property type="entry name" value="Pep_chain_release_fac_I_sf"/>
</dbReference>
<dbReference type="PANTHER" id="PTHR43116">
    <property type="entry name" value="PEPTIDE CHAIN RELEASE FACTOR 2"/>
    <property type="match status" value="1"/>
</dbReference>
<evidence type="ECO:0000313" key="8">
    <source>
        <dbReference type="EMBL" id="PIR91087.1"/>
    </source>
</evidence>
<evidence type="ECO:0000256" key="3">
    <source>
        <dbReference type="ARBA" id="ARBA00022917"/>
    </source>
</evidence>
<protein>
    <recommendedName>
        <fullName evidence="4 5">Peptide chain release factor 2</fullName>
        <shortName evidence="4">RF-2</shortName>
    </recommendedName>
</protein>
<evidence type="ECO:0000256" key="2">
    <source>
        <dbReference type="ARBA" id="ARBA00022481"/>
    </source>
</evidence>
<organism evidence="8 9">
    <name type="scientific">bacterium (Candidatus Gribaldobacteria) CG10_big_fil_rev_8_21_14_0_10_37_46</name>
    <dbReference type="NCBI Taxonomy" id="2014276"/>
    <lineage>
        <taxon>Bacteria</taxon>
        <taxon>Candidatus Gribaldobacteria</taxon>
    </lineage>
</organism>
<dbReference type="Proteomes" id="UP000230882">
    <property type="component" value="Unassembled WGS sequence"/>
</dbReference>
<accession>A0A2H0UW98</accession>
<dbReference type="GO" id="GO:0005737">
    <property type="term" value="C:cytoplasm"/>
    <property type="evidence" value="ECO:0007669"/>
    <property type="project" value="UniProtKB-SubCell"/>
</dbReference>
<gene>
    <name evidence="4" type="primary">prfB</name>
    <name evidence="8" type="ORF">COU02_01180</name>
</gene>
<dbReference type="NCBIfam" id="TIGR00020">
    <property type="entry name" value="prfB"/>
    <property type="match status" value="1"/>
</dbReference>
<evidence type="ECO:0000313" key="9">
    <source>
        <dbReference type="Proteomes" id="UP000230882"/>
    </source>
</evidence>
<dbReference type="Pfam" id="PF03462">
    <property type="entry name" value="PCRF"/>
    <property type="match status" value="1"/>
</dbReference>
<keyword evidence="4" id="KW-0963">Cytoplasm</keyword>
<dbReference type="Gene3D" id="3.30.70.1660">
    <property type="match status" value="1"/>
</dbReference>
<name>A0A2H0UW98_9BACT</name>
<dbReference type="HAMAP" id="MF_00094">
    <property type="entry name" value="Rel_fac_2"/>
    <property type="match status" value="1"/>
</dbReference>
<comment type="caution">
    <text evidence="8">The sequence shown here is derived from an EMBL/GenBank/DDBJ whole genome shotgun (WGS) entry which is preliminary data.</text>
</comment>
<dbReference type="AlphaFoldDB" id="A0A2H0UW98"/>
<evidence type="ECO:0000256" key="1">
    <source>
        <dbReference type="ARBA" id="ARBA00010835"/>
    </source>
</evidence>
<reference evidence="9" key="1">
    <citation type="submission" date="2017-09" db="EMBL/GenBank/DDBJ databases">
        <title>Depth-based differentiation of microbial function through sediment-hosted aquifers and enrichment of novel symbionts in the deep terrestrial subsurface.</title>
        <authorList>
            <person name="Probst A.J."/>
            <person name="Ladd B."/>
            <person name="Jarett J.K."/>
            <person name="Geller-Mcgrath D.E."/>
            <person name="Sieber C.M.K."/>
            <person name="Emerson J.B."/>
            <person name="Anantharaman K."/>
            <person name="Thomas B.C."/>
            <person name="Malmstrom R."/>
            <person name="Stieglmeier M."/>
            <person name="Klingl A."/>
            <person name="Woyke T."/>
            <person name="Ryan C.M."/>
            <person name="Banfield J.F."/>
        </authorList>
    </citation>
    <scope>NUCLEOTIDE SEQUENCE [LARGE SCALE GENOMIC DNA]</scope>
</reference>
<comment type="PTM">
    <text evidence="4">Methylated by PrmC. Methylation increases the termination efficiency of RF2.</text>
</comment>
<comment type="subcellular location">
    <subcellularLocation>
        <location evidence="4">Cytoplasm</location>
    </subcellularLocation>
</comment>
<dbReference type="GO" id="GO:0016149">
    <property type="term" value="F:translation release factor activity, codon specific"/>
    <property type="evidence" value="ECO:0007669"/>
    <property type="project" value="UniProtKB-UniRule"/>
</dbReference>
<keyword evidence="2 4" id="KW-0488">Methylation</keyword>
<feature type="domain" description="Peptide chain release factor" evidence="7">
    <location>
        <begin position="76"/>
        <end position="196"/>
    </location>
</feature>
<sequence length="367" mass="42042">MNELQGKIENLEAQFLDLSDHFDLNKKKKEIKALKEQTNKPDFWQDQKKAAEISQRIALLETDIKNLEDLKKEIQDLKEISKFVEENSREFKELEKNYKGLREKIKEEEKKVFLSGHYDKLPAILTIQAGAGGRDAEDWAVMLLRMYRKYCQLQELKTKILARNFGEGGGPEGRIGIKEVSMEIKGNYTYGFLKNEQGIHRLVRISPFSAQALRHTSFAKVEVLPEIPESDISKIKIKPEDLKIETFGASGPGGQYVNKRESAVRITHLPTGLKASSQEERLQGLNRKKAMQILAAKLFRLSQQEKEKEIQKVKGKKISASWGNQRRSYILHPYKLCKDIQTGVETTNVEAVLDGNLDKFIQAEIKL</sequence>
<dbReference type="Pfam" id="PF00472">
    <property type="entry name" value="RF-1"/>
    <property type="match status" value="1"/>
</dbReference>
<proteinExistence type="inferred from homology"/>
<comment type="similarity">
    <text evidence="1 4">Belongs to the prokaryotic/mitochondrial release factor family.</text>
</comment>
<dbReference type="InterPro" id="IPR004374">
    <property type="entry name" value="PrfB"/>
</dbReference>
<dbReference type="InterPro" id="IPR005139">
    <property type="entry name" value="PCRF"/>
</dbReference>
<dbReference type="SUPFAM" id="SSF75620">
    <property type="entry name" value="Release factor"/>
    <property type="match status" value="1"/>
</dbReference>
<dbReference type="SMART" id="SM00937">
    <property type="entry name" value="PCRF"/>
    <property type="match status" value="1"/>
</dbReference>
<feature type="modified residue" description="N5-methylglutamine" evidence="4">
    <location>
        <position position="255"/>
    </location>
</feature>
<dbReference type="PANTHER" id="PTHR43116:SF3">
    <property type="entry name" value="CLASS I PEPTIDE CHAIN RELEASE FACTOR"/>
    <property type="match status" value="1"/>
</dbReference>
<feature type="coiled-coil region" evidence="6">
    <location>
        <begin position="50"/>
        <end position="111"/>
    </location>
</feature>
<evidence type="ECO:0000256" key="5">
    <source>
        <dbReference type="NCBIfam" id="TIGR00020"/>
    </source>
</evidence>
<evidence type="ECO:0000256" key="4">
    <source>
        <dbReference type="HAMAP-Rule" id="MF_00094"/>
    </source>
</evidence>
<comment type="function">
    <text evidence="4">Peptide chain release factor 2 directs the termination of translation in response to the peptide chain termination codons UGA and UAA.</text>
</comment>
<keyword evidence="3 4" id="KW-0648">Protein biosynthesis</keyword>